<evidence type="ECO:0000313" key="3">
    <source>
        <dbReference type="Proteomes" id="UP000010931"/>
    </source>
</evidence>
<keyword evidence="3" id="KW-1185">Reference proteome</keyword>
<evidence type="ECO:0000256" key="1">
    <source>
        <dbReference type="SAM" id="SignalP"/>
    </source>
</evidence>
<dbReference type="Proteomes" id="UP000010931">
    <property type="component" value="Unassembled WGS sequence"/>
</dbReference>
<dbReference type="PATRIC" id="fig|698760.3.peg.5483"/>
<name>L7F669_STRT8</name>
<dbReference type="AlphaFoldDB" id="L7F669"/>
<dbReference type="EMBL" id="AEJB01000361">
    <property type="protein sequence ID" value="ELP66130.1"/>
    <property type="molecule type" value="Genomic_DNA"/>
</dbReference>
<sequence length="90" mass="9020">MSQAQSNPSKTSPCRTPASAVRLRVPTLYATALFASVAASAQARDGDAGAAAVDDVGELVIGEEPVGKVLRGLGPVHSSPASVEAARFSA</sequence>
<organism evidence="2 3">
    <name type="scientific">Streptomyces turgidiscabies (strain Car8)</name>
    <dbReference type="NCBI Taxonomy" id="698760"/>
    <lineage>
        <taxon>Bacteria</taxon>
        <taxon>Bacillati</taxon>
        <taxon>Actinomycetota</taxon>
        <taxon>Actinomycetes</taxon>
        <taxon>Kitasatosporales</taxon>
        <taxon>Streptomycetaceae</taxon>
        <taxon>Streptomyces</taxon>
    </lineage>
</organism>
<keyword evidence="1" id="KW-0732">Signal</keyword>
<feature type="signal peptide" evidence="1">
    <location>
        <begin position="1"/>
        <end position="43"/>
    </location>
</feature>
<comment type="caution">
    <text evidence="2">The sequence shown here is derived from an EMBL/GenBank/DDBJ whole genome shotgun (WGS) entry which is preliminary data.</text>
</comment>
<protein>
    <submittedName>
        <fullName evidence="2">Uncharacterized protein</fullName>
    </submittedName>
</protein>
<proteinExistence type="predicted"/>
<gene>
    <name evidence="2" type="ORF">STRTUCAR8_01950</name>
</gene>
<accession>L7F669</accession>
<feature type="chain" id="PRO_5003973264" evidence="1">
    <location>
        <begin position="44"/>
        <end position="90"/>
    </location>
</feature>
<evidence type="ECO:0000313" key="2">
    <source>
        <dbReference type="EMBL" id="ELP66130.1"/>
    </source>
</evidence>
<reference evidence="2 3" key="1">
    <citation type="journal article" date="2011" name="Plasmid">
        <title>Streptomyces turgidiscabies Car8 contains a modular pathogenicity island that shares virulence genes with other actinobacterial plant pathogens.</title>
        <authorList>
            <person name="Huguet-Tapia J.C."/>
            <person name="Badger J.H."/>
            <person name="Loria R."/>
            <person name="Pettis G.S."/>
        </authorList>
    </citation>
    <scope>NUCLEOTIDE SEQUENCE [LARGE SCALE GENOMIC DNA]</scope>
    <source>
        <strain evidence="2 3">Car8</strain>
    </source>
</reference>